<dbReference type="OrthoDB" id="9769030at2"/>
<dbReference type="SMART" id="SM00028">
    <property type="entry name" value="TPR"/>
    <property type="match status" value="3"/>
</dbReference>
<keyword evidence="6" id="KW-1185">Reference proteome</keyword>
<evidence type="ECO:0000256" key="2">
    <source>
        <dbReference type="ARBA" id="ARBA00022803"/>
    </source>
</evidence>
<gene>
    <name evidence="5" type="ORF">SAMN05421799_11359</name>
</gene>
<evidence type="ECO:0000256" key="1">
    <source>
        <dbReference type="ARBA" id="ARBA00022737"/>
    </source>
</evidence>
<evidence type="ECO:0000313" key="5">
    <source>
        <dbReference type="EMBL" id="SIT09844.1"/>
    </source>
</evidence>
<dbReference type="PANTHER" id="PTHR44227">
    <property type="match status" value="1"/>
</dbReference>
<reference evidence="6" key="1">
    <citation type="submission" date="2017-01" db="EMBL/GenBank/DDBJ databases">
        <authorList>
            <person name="Varghese N."/>
            <person name="Submissions S."/>
        </authorList>
    </citation>
    <scope>NUCLEOTIDE SEQUENCE [LARGE SCALE GENOMIC DNA]</scope>
    <source>
        <strain evidence="6">DSM 16176</strain>
    </source>
</reference>
<accession>A0A1N7PGV0</accession>
<dbReference type="Gene3D" id="1.25.40.10">
    <property type="entry name" value="Tetratricopeptide repeat domain"/>
    <property type="match status" value="1"/>
</dbReference>
<organism evidence="5 6">
    <name type="scientific">Alicyclobacillus vulcanalis</name>
    <dbReference type="NCBI Taxonomy" id="252246"/>
    <lineage>
        <taxon>Bacteria</taxon>
        <taxon>Bacillati</taxon>
        <taxon>Bacillota</taxon>
        <taxon>Bacilli</taxon>
        <taxon>Bacillales</taxon>
        <taxon>Alicyclobacillaceae</taxon>
        <taxon>Alicyclobacillus</taxon>
    </lineage>
</organism>
<proteinExistence type="predicted"/>
<dbReference type="SUPFAM" id="SSF48452">
    <property type="entry name" value="TPR-like"/>
    <property type="match status" value="1"/>
</dbReference>
<evidence type="ECO:0000313" key="6">
    <source>
        <dbReference type="Proteomes" id="UP000186156"/>
    </source>
</evidence>
<feature type="repeat" description="TPR" evidence="3">
    <location>
        <begin position="82"/>
        <end position="115"/>
    </location>
</feature>
<dbReference type="Pfam" id="PF14559">
    <property type="entry name" value="TPR_19"/>
    <property type="match status" value="1"/>
</dbReference>
<dbReference type="PROSITE" id="PS51257">
    <property type="entry name" value="PROKAR_LIPOPROTEIN"/>
    <property type="match status" value="1"/>
</dbReference>
<protein>
    <submittedName>
        <fullName evidence="5">Tetratricopeptide repeat-containing protein</fullName>
    </submittedName>
</protein>
<evidence type="ECO:0000256" key="3">
    <source>
        <dbReference type="PROSITE-ProRule" id="PRU00339"/>
    </source>
</evidence>
<dbReference type="InterPro" id="IPR019734">
    <property type="entry name" value="TPR_rpt"/>
</dbReference>
<name>A0A1N7PGV0_9BACL</name>
<dbReference type="Proteomes" id="UP000186156">
    <property type="component" value="Unassembled WGS sequence"/>
</dbReference>
<keyword evidence="2 3" id="KW-0802">TPR repeat</keyword>
<feature type="signal peptide" evidence="4">
    <location>
        <begin position="1"/>
        <end position="20"/>
    </location>
</feature>
<dbReference type="RefSeq" id="WP_076348885.1">
    <property type="nucleotide sequence ID" value="NZ_FTOO01000013.1"/>
</dbReference>
<keyword evidence="1" id="KW-0677">Repeat</keyword>
<dbReference type="AlphaFoldDB" id="A0A1N7PGV0"/>
<dbReference type="PANTHER" id="PTHR44227:SF3">
    <property type="entry name" value="PROTEIN O-MANNOSYL-TRANSFERASE TMTC4"/>
    <property type="match status" value="1"/>
</dbReference>
<evidence type="ECO:0000256" key="4">
    <source>
        <dbReference type="SAM" id="SignalP"/>
    </source>
</evidence>
<feature type="chain" id="PRO_5038851256" evidence="4">
    <location>
        <begin position="21"/>
        <end position="206"/>
    </location>
</feature>
<dbReference type="Pfam" id="PF13432">
    <property type="entry name" value="TPR_16"/>
    <property type="match status" value="1"/>
</dbReference>
<dbReference type="InterPro" id="IPR011990">
    <property type="entry name" value="TPR-like_helical_dom_sf"/>
</dbReference>
<dbReference type="EMBL" id="FTOO01000013">
    <property type="protein sequence ID" value="SIT09844.1"/>
    <property type="molecule type" value="Genomic_DNA"/>
</dbReference>
<dbReference type="PROSITE" id="PS50005">
    <property type="entry name" value="TPR"/>
    <property type="match status" value="1"/>
</dbReference>
<keyword evidence="4" id="KW-0732">Signal</keyword>
<sequence>MYRKLVVSAGCAALMAGLVAGCGTANNTTNSANTAVTSPATKNNTTVVKQGKNNLVVAPTNLVGTANLKRLTAIADKHPSDFTAQMNAAQSASTNGNTALAIEYFKRAVQANPKSGLALTALGNMYRERENQPKEAIPYYQKSIQVDPSYGWAYWQLAEAYLTLKETSQAKQVLEQGLKNVSKSDTAYADIQTTLAALNGSKSGSK</sequence>
<dbReference type="InterPro" id="IPR052346">
    <property type="entry name" value="O-mannosyl-transferase_TMTC"/>
</dbReference>
<dbReference type="STRING" id="252246.SAMN05421799_11359"/>